<dbReference type="AlphaFoldDB" id="A0AAV1SH56"/>
<keyword evidence="9" id="KW-0540">Nuclease</keyword>
<evidence type="ECO:0000256" key="2">
    <source>
        <dbReference type="ARBA" id="ARBA00001968"/>
    </source>
</evidence>
<evidence type="ECO:0000256" key="9">
    <source>
        <dbReference type="ARBA" id="ARBA00022722"/>
    </source>
</evidence>
<reference evidence="18 19" key="1">
    <citation type="submission" date="2024-01" db="EMBL/GenBank/DDBJ databases">
        <authorList>
            <person name="Waweru B."/>
        </authorList>
    </citation>
    <scope>NUCLEOTIDE SEQUENCE [LARGE SCALE GENOMIC DNA]</scope>
</reference>
<evidence type="ECO:0000256" key="1">
    <source>
        <dbReference type="ARBA" id="ARBA00001663"/>
    </source>
</evidence>
<evidence type="ECO:0000256" key="15">
    <source>
        <dbReference type="ARBA" id="ARBA00023163"/>
    </source>
</evidence>
<dbReference type="GO" id="GO:0003723">
    <property type="term" value="F:RNA binding"/>
    <property type="evidence" value="ECO:0007669"/>
    <property type="project" value="UniProtKB-KW"/>
</dbReference>
<evidence type="ECO:0000256" key="11">
    <source>
        <dbReference type="ARBA" id="ARBA00022801"/>
    </source>
</evidence>
<comment type="subcellular location">
    <subcellularLocation>
        <location evidence="4">Cytoplasm</location>
    </subcellularLocation>
    <subcellularLocation>
        <location evidence="3">Nucleus</location>
    </subcellularLocation>
</comment>
<evidence type="ECO:0000313" key="18">
    <source>
        <dbReference type="EMBL" id="CAK7350530.1"/>
    </source>
</evidence>
<comment type="caution">
    <text evidence="18">The sequence shown here is derived from an EMBL/GenBank/DDBJ whole genome shotgun (WGS) entry which is preliminary data.</text>
</comment>
<keyword evidence="10" id="KW-0479">Metal-binding</keyword>
<keyword evidence="13" id="KW-0694">RNA-binding</keyword>
<comment type="subunit">
    <text evidence="6">Component of the CCR4-NOT complex, at least composed of CRR4 and CAF1 proteins.</text>
</comment>
<evidence type="ECO:0000256" key="12">
    <source>
        <dbReference type="ARBA" id="ARBA00022839"/>
    </source>
</evidence>
<dbReference type="EC" id="3.1.13.4" evidence="7"/>
<evidence type="ECO:0000256" key="7">
    <source>
        <dbReference type="ARBA" id="ARBA00012161"/>
    </source>
</evidence>
<evidence type="ECO:0000313" key="19">
    <source>
        <dbReference type="Proteomes" id="UP001314170"/>
    </source>
</evidence>
<evidence type="ECO:0000256" key="10">
    <source>
        <dbReference type="ARBA" id="ARBA00022723"/>
    </source>
</evidence>
<dbReference type="GO" id="GO:0005634">
    <property type="term" value="C:nucleus"/>
    <property type="evidence" value="ECO:0007669"/>
    <property type="project" value="UniProtKB-SubCell"/>
</dbReference>
<evidence type="ECO:0000256" key="13">
    <source>
        <dbReference type="ARBA" id="ARBA00022884"/>
    </source>
</evidence>
<accession>A0AAV1SH56</accession>
<comment type="function">
    <text evidence="17">Ubiquitous transcription factor required for a diverse set of processes. It is a component of the CCR4 complex involved in the control of gene expression.</text>
</comment>
<sequence length="292" mass="32766">MVAAIIPVWKQNFGTEISRLERALFKYKVVSIDTEFPGFIRNTPRDGSETERYKDLKFNVDALKLIQLGITLSDERGTIFGTWEFNFCFDLGEDLYVLESVEFLKKNGLDFDKHARDGIHMSGFAKIFTAVLAKHRDLFWVTFHGLYDLAYTLGLITMAPLPNSVLGFTTLLGSVFGRVVDVKYMARFCKGLCGGELGLSKLASILRIERKGGAHQAGSDSLLTALVFAKINMVFPIHQLLYLGSLYGIQPRISPTITPPPLPSCCIPQINNVPPFLYGMARNQDFMYYIPT</sequence>
<evidence type="ECO:0000256" key="5">
    <source>
        <dbReference type="ARBA" id="ARBA00008372"/>
    </source>
</evidence>
<dbReference type="SUPFAM" id="SSF53098">
    <property type="entry name" value="Ribonuclease H-like"/>
    <property type="match status" value="1"/>
</dbReference>
<dbReference type="GO" id="GO:0005737">
    <property type="term" value="C:cytoplasm"/>
    <property type="evidence" value="ECO:0007669"/>
    <property type="project" value="UniProtKB-SubCell"/>
</dbReference>
<evidence type="ECO:0000256" key="8">
    <source>
        <dbReference type="ARBA" id="ARBA00022490"/>
    </source>
</evidence>
<dbReference type="InterPro" id="IPR036397">
    <property type="entry name" value="RNaseH_sf"/>
</dbReference>
<evidence type="ECO:0000256" key="4">
    <source>
        <dbReference type="ARBA" id="ARBA00004496"/>
    </source>
</evidence>
<dbReference type="PANTHER" id="PTHR10797">
    <property type="entry name" value="CCR4-NOT TRANSCRIPTION COMPLEX SUBUNIT"/>
    <property type="match status" value="1"/>
</dbReference>
<keyword evidence="14" id="KW-0805">Transcription regulation</keyword>
<proteinExistence type="inferred from homology"/>
<keyword evidence="12" id="KW-0269">Exonuclease</keyword>
<dbReference type="EMBL" id="CAWUPB010001184">
    <property type="protein sequence ID" value="CAK7350530.1"/>
    <property type="molecule type" value="Genomic_DNA"/>
</dbReference>
<evidence type="ECO:0000256" key="14">
    <source>
        <dbReference type="ARBA" id="ARBA00023015"/>
    </source>
</evidence>
<dbReference type="InterPro" id="IPR006941">
    <property type="entry name" value="RNase_CAF1"/>
</dbReference>
<keyword evidence="15" id="KW-0804">Transcription</keyword>
<keyword evidence="11" id="KW-0378">Hydrolase</keyword>
<keyword evidence="8" id="KW-0963">Cytoplasm</keyword>
<organism evidence="18 19">
    <name type="scientific">Dovyalis caffra</name>
    <dbReference type="NCBI Taxonomy" id="77055"/>
    <lineage>
        <taxon>Eukaryota</taxon>
        <taxon>Viridiplantae</taxon>
        <taxon>Streptophyta</taxon>
        <taxon>Embryophyta</taxon>
        <taxon>Tracheophyta</taxon>
        <taxon>Spermatophyta</taxon>
        <taxon>Magnoliopsida</taxon>
        <taxon>eudicotyledons</taxon>
        <taxon>Gunneridae</taxon>
        <taxon>Pentapetalae</taxon>
        <taxon>rosids</taxon>
        <taxon>fabids</taxon>
        <taxon>Malpighiales</taxon>
        <taxon>Salicaceae</taxon>
        <taxon>Flacourtieae</taxon>
        <taxon>Dovyalis</taxon>
    </lineage>
</organism>
<gene>
    <name evidence="18" type="ORF">DCAF_LOCUS23263</name>
</gene>
<dbReference type="InterPro" id="IPR039637">
    <property type="entry name" value="CNOT7/CNOT8/Pop2"/>
</dbReference>
<comment type="cofactor">
    <cofactor evidence="2">
        <name>a divalent metal cation</name>
        <dbReference type="ChEBI" id="CHEBI:60240"/>
    </cofactor>
</comment>
<keyword evidence="19" id="KW-1185">Reference proteome</keyword>
<comment type="catalytic activity">
    <reaction evidence="1">
        <text>Exonucleolytic cleavage of poly(A) to 5'-AMP.</text>
        <dbReference type="EC" id="3.1.13.4"/>
    </reaction>
</comment>
<dbReference type="InterPro" id="IPR012337">
    <property type="entry name" value="RNaseH-like_sf"/>
</dbReference>
<dbReference type="Proteomes" id="UP001314170">
    <property type="component" value="Unassembled WGS sequence"/>
</dbReference>
<keyword evidence="16" id="KW-0539">Nucleus</keyword>
<dbReference type="GO" id="GO:0046872">
    <property type="term" value="F:metal ion binding"/>
    <property type="evidence" value="ECO:0007669"/>
    <property type="project" value="UniProtKB-KW"/>
</dbReference>
<protein>
    <recommendedName>
        <fullName evidence="7">poly(A)-specific ribonuclease</fullName>
        <ecNumber evidence="7">3.1.13.4</ecNumber>
    </recommendedName>
</protein>
<evidence type="ECO:0000256" key="16">
    <source>
        <dbReference type="ARBA" id="ARBA00023242"/>
    </source>
</evidence>
<evidence type="ECO:0000256" key="6">
    <source>
        <dbReference type="ARBA" id="ARBA00011757"/>
    </source>
</evidence>
<evidence type="ECO:0000256" key="3">
    <source>
        <dbReference type="ARBA" id="ARBA00004123"/>
    </source>
</evidence>
<dbReference type="GO" id="GO:0030014">
    <property type="term" value="C:CCR4-NOT complex"/>
    <property type="evidence" value="ECO:0007669"/>
    <property type="project" value="InterPro"/>
</dbReference>
<name>A0AAV1SH56_9ROSI</name>
<dbReference type="Pfam" id="PF04857">
    <property type="entry name" value="CAF1"/>
    <property type="match status" value="2"/>
</dbReference>
<dbReference type="Gene3D" id="3.30.420.10">
    <property type="entry name" value="Ribonuclease H-like superfamily/Ribonuclease H"/>
    <property type="match status" value="1"/>
</dbReference>
<evidence type="ECO:0000256" key="17">
    <source>
        <dbReference type="ARBA" id="ARBA00025148"/>
    </source>
</evidence>
<dbReference type="GO" id="GO:0004535">
    <property type="term" value="F:poly(A)-specific ribonuclease activity"/>
    <property type="evidence" value="ECO:0007669"/>
    <property type="project" value="UniProtKB-EC"/>
</dbReference>
<comment type="similarity">
    <text evidence="5">Belongs to the CAF1 family.</text>
</comment>